<evidence type="ECO:0000256" key="1">
    <source>
        <dbReference type="SAM" id="Coils"/>
    </source>
</evidence>
<name>A0ABN9WL78_9DINO</name>
<dbReference type="Proteomes" id="UP001189429">
    <property type="component" value="Unassembled WGS sequence"/>
</dbReference>
<evidence type="ECO:0000256" key="2">
    <source>
        <dbReference type="SAM" id="MobiDB-lite"/>
    </source>
</evidence>
<organism evidence="4 5">
    <name type="scientific">Prorocentrum cordatum</name>
    <dbReference type="NCBI Taxonomy" id="2364126"/>
    <lineage>
        <taxon>Eukaryota</taxon>
        <taxon>Sar</taxon>
        <taxon>Alveolata</taxon>
        <taxon>Dinophyceae</taxon>
        <taxon>Prorocentrales</taxon>
        <taxon>Prorocentraceae</taxon>
        <taxon>Prorocentrum</taxon>
    </lineage>
</organism>
<feature type="compositionally biased region" description="Low complexity" evidence="2">
    <location>
        <begin position="159"/>
        <end position="172"/>
    </location>
</feature>
<keyword evidence="1" id="KW-0175">Coiled coil</keyword>
<dbReference type="Gene3D" id="1.20.58.2190">
    <property type="match status" value="1"/>
</dbReference>
<dbReference type="InterPro" id="IPR018997">
    <property type="entry name" value="PUB_domain"/>
</dbReference>
<protein>
    <recommendedName>
        <fullName evidence="3">PUB domain-containing protein</fullName>
    </recommendedName>
</protein>
<accession>A0ABN9WL78</accession>
<comment type="caution">
    <text evidence="4">The sequence shown here is derived from an EMBL/GenBank/DDBJ whole genome shotgun (WGS) entry which is preliminary data.</text>
</comment>
<dbReference type="SUPFAM" id="SSF143503">
    <property type="entry name" value="PUG domain-like"/>
    <property type="match status" value="1"/>
</dbReference>
<dbReference type="InterPro" id="IPR036339">
    <property type="entry name" value="PUB-like_dom_sf"/>
</dbReference>
<gene>
    <name evidence="4" type="ORF">PCOR1329_LOCUS67282</name>
</gene>
<feature type="region of interest" description="Disordered" evidence="2">
    <location>
        <begin position="159"/>
        <end position="184"/>
    </location>
</feature>
<dbReference type="EMBL" id="CAUYUJ010018715">
    <property type="protein sequence ID" value="CAK0885770.1"/>
    <property type="molecule type" value="Genomic_DNA"/>
</dbReference>
<feature type="compositionally biased region" description="Gly residues" evidence="2">
    <location>
        <begin position="290"/>
        <end position="299"/>
    </location>
</feature>
<evidence type="ECO:0000313" key="4">
    <source>
        <dbReference type="EMBL" id="CAK0885770.1"/>
    </source>
</evidence>
<reference evidence="4" key="1">
    <citation type="submission" date="2023-10" db="EMBL/GenBank/DDBJ databases">
        <authorList>
            <person name="Chen Y."/>
            <person name="Shah S."/>
            <person name="Dougan E. K."/>
            <person name="Thang M."/>
            <person name="Chan C."/>
        </authorList>
    </citation>
    <scope>NUCLEOTIDE SEQUENCE [LARGE SCALE GENOMIC DNA]</scope>
</reference>
<keyword evidence="5" id="KW-1185">Reference proteome</keyword>
<evidence type="ECO:0000313" key="5">
    <source>
        <dbReference type="Proteomes" id="UP001189429"/>
    </source>
</evidence>
<feature type="region of interest" description="Disordered" evidence="2">
    <location>
        <begin position="286"/>
        <end position="321"/>
    </location>
</feature>
<feature type="domain" description="PUB" evidence="3">
    <location>
        <begin position="19"/>
        <end position="78"/>
    </location>
</feature>
<dbReference type="Pfam" id="PF09409">
    <property type="entry name" value="PUB"/>
    <property type="match status" value="1"/>
</dbReference>
<dbReference type="CDD" id="cd09212">
    <property type="entry name" value="PUB"/>
    <property type="match status" value="1"/>
</dbReference>
<feature type="region of interest" description="Disordered" evidence="2">
    <location>
        <begin position="106"/>
        <end position="132"/>
    </location>
</feature>
<dbReference type="SMART" id="SM00580">
    <property type="entry name" value="PUG"/>
    <property type="match status" value="1"/>
</dbReference>
<evidence type="ECO:0000259" key="3">
    <source>
        <dbReference type="Pfam" id="PF09409"/>
    </source>
</evidence>
<proteinExistence type="predicted"/>
<feature type="coiled-coil region" evidence="1">
    <location>
        <begin position="195"/>
        <end position="223"/>
    </location>
</feature>
<sequence>MEDLIEQIGADVLPSQRGEVYRMLFKVLGNITDKPSEPKYRTLKKDNKKVADTLLKHPAAVSILMAAGFEDQGETLHCPDTADLGAMGEAVALLECFAASCEAPEQSAPASAPAPRAPGAPLPTAATAKAEKMNPQGFARRKDDEKERQQAADQLAALRAGRAQAGAPASQQESVSDGPKTPIKSAFDFENRRAKEDHRSQAAESLEDLRRAQKEKFKEFQSDPHAREADVYKQPASVAGGGKAADQGWGGWLGGSMYSCFLQYGIPRMMGTCSTTTTICMFGGSSSGSSGSGGGGGRPGNDRPGPRIKGIGDLPKPVQRG</sequence>